<dbReference type="Proteomes" id="UP001049176">
    <property type="component" value="Chromosome 11"/>
</dbReference>
<keyword evidence="1" id="KW-0812">Transmembrane</keyword>
<comment type="caution">
    <text evidence="2">The sequence shown here is derived from an EMBL/GenBank/DDBJ whole genome shotgun (WGS) entry which is preliminary data.</text>
</comment>
<evidence type="ECO:0000313" key="2">
    <source>
        <dbReference type="EMBL" id="KAG7085771.1"/>
    </source>
</evidence>
<name>A0A9P7UM98_9AGAR</name>
<dbReference type="KEGG" id="more:E1B28_003312"/>
<dbReference type="AlphaFoldDB" id="A0A9P7UM98"/>
<dbReference type="PANTHER" id="PTHR21329:SF3">
    <property type="entry name" value="PHOSPHATIDYLINOSITOL N-ACETYLGLUCOSAMINYLTRANSFERASE SUBUNIT Q"/>
    <property type="match status" value="1"/>
</dbReference>
<dbReference type="InterPro" id="IPR007720">
    <property type="entry name" value="PigQ/GPI1"/>
</dbReference>
<feature type="transmembrane region" description="Helical" evidence="1">
    <location>
        <begin position="252"/>
        <end position="274"/>
    </location>
</feature>
<dbReference type="GeneID" id="66072388"/>
<dbReference type="Pfam" id="PF05024">
    <property type="entry name" value="Gpi1"/>
    <property type="match status" value="1"/>
</dbReference>
<dbReference type="GO" id="GO:0016020">
    <property type="term" value="C:membrane"/>
    <property type="evidence" value="ECO:0007669"/>
    <property type="project" value="InterPro"/>
</dbReference>
<keyword evidence="3" id="KW-1185">Reference proteome</keyword>
<accession>A0A9P7UM98</accession>
<organism evidence="2 3">
    <name type="scientific">Marasmius oreades</name>
    <name type="common">fairy-ring Marasmius</name>
    <dbReference type="NCBI Taxonomy" id="181124"/>
    <lineage>
        <taxon>Eukaryota</taxon>
        <taxon>Fungi</taxon>
        <taxon>Dikarya</taxon>
        <taxon>Basidiomycota</taxon>
        <taxon>Agaricomycotina</taxon>
        <taxon>Agaricomycetes</taxon>
        <taxon>Agaricomycetidae</taxon>
        <taxon>Agaricales</taxon>
        <taxon>Marasmiineae</taxon>
        <taxon>Marasmiaceae</taxon>
        <taxon>Marasmius</taxon>
    </lineage>
</organism>
<feature type="transmembrane region" description="Helical" evidence="1">
    <location>
        <begin position="158"/>
        <end position="181"/>
    </location>
</feature>
<dbReference type="RefSeq" id="XP_043002242.1">
    <property type="nucleotide sequence ID" value="XM_043160286.1"/>
</dbReference>
<proteinExistence type="predicted"/>
<dbReference type="GO" id="GO:0005783">
    <property type="term" value="C:endoplasmic reticulum"/>
    <property type="evidence" value="ECO:0007669"/>
    <property type="project" value="TreeGrafter"/>
</dbReference>
<sequence length="568" mass="64878">MVLKPVFWPIGCRVGGYCYGWLEPAICVIGVTTTDNREEAEVIVYTHAPSGLTLLGKCSIDVRYYSPILDLDGVGDHYIIYYHQHSSKSLRFYSLDTLQLDESGYRVDTKARLIQKQLEHDFTTPRVPAESCGISHNVVEQLNATGSLADLLQPKKRALHAITIACLAAITAPFSPVFSIIGRLLNVICNIPISVDLAALNLHYAVLKDVSAIIQQVDVRAEQMTFLSTEIRVLSQRDEIPLPTYSARYTNFFNTVWLILNDITIGYAFGVFLLENHNFLAAMISRHTKDTLIVWVQWVLRWLDSWPAGLKLNTELSWFYSYTFIDMVAMWGTVLERLFPHLPIVIYVFGLISSFGGALGGMAMALSLFCDMLTVFTVHIYLCYVITNTVYARVLKTAGSLWNLFRGKRYNVLRNRTDSWEYDVDQLLFGTILFTLLAFLFPTILVYYLLFALMRLGTILVQASLETQLAFMNHFPLFALMLRAKDPWRLPGGVYFSRKFLAGVHEPMLVLENQPITLSVIFFQYTRLWSRLVSHYNPIRLLKCLLAGEFLSPIPRYEIRYNKIREST</sequence>
<dbReference type="PANTHER" id="PTHR21329">
    <property type="entry name" value="PHOSPHATIDYLINOSITOL N-ACETYLGLUCOSAMINYLTRANSFERASE SUBUNIT Q-RELATED"/>
    <property type="match status" value="1"/>
</dbReference>
<evidence type="ECO:0000256" key="1">
    <source>
        <dbReference type="SAM" id="Phobius"/>
    </source>
</evidence>
<feature type="transmembrane region" description="Helical" evidence="1">
    <location>
        <begin position="344"/>
        <end position="366"/>
    </location>
</feature>
<protein>
    <recommendedName>
        <fullName evidence="4">Phosphatidylinositol N-acetylglucosaminyltransferase subunit Q</fullName>
    </recommendedName>
</protein>
<feature type="transmembrane region" description="Helical" evidence="1">
    <location>
        <begin position="427"/>
        <end position="450"/>
    </location>
</feature>
<dbReference type="EMBL" id="CM032191">
    <property type="protein sequence ID" value="KAG7085771.1"/>
    <property type="molecule type" value="Genomic_DNA"/>
</dbReference>
<feature type="transmembrane region" description="Helical" evidence="1">
    <location>
        <begin position="373"/>
        <end position="394"/>
    </location>
</feature>
<gene>
    <name evidence="2" type="ORF">E1B28_003312</name>
</gene>
<evidence type="ECO:0000313" key="3">
    <source>
        <dbReference type="Proteomes" id="UP001049176"/>
    </source>
</evidence>
<dbReference type="OrthoDB" id="70250at2759"/>
<keyword evidence="1" id="KW-1133">Transmembrane helix</keyword>
<dbReference type="GO" id="GO:0006506">
    <property type="term" value="P:GPI anchor biosynthetic process"/>
    <property type="evidence" value="ECO:0007669"/>
    <property type="project" value="InterPro"/>
</dbReference>
<reference evidence="2" key="1">
    <citation type="journal article" date="2021" name="Genome Biol. Evol.">
        <title>The assembled and annotated genome of the fairy-ring fungus Marasmius oreades.</title>
        <authorList>
            <person name="Hiltunen M."/>
            <person name="Ament-Velasquez S.L."/>
            <person name="Johannesson H."/>
        </authorList>
    </citation>
    <scope>NUCLEOTIDE SEQUENCE</scope>
    <source>
        <strain evidence="2">03SP1</strain>
    </source>
</reference>
<keyword evidence="1" id="KW-0472">Membrane</keyword>
<evidence type="ECO:0008006" key="4">
    <source>
        <dbReference type="Google" id="ProtNLM"/>
    </source>
</evidence>